<accession>A0ABS9M1W6</accession>
<protein>
    <submittedName>
        <fullName evidence="3">DUF1906 domain-containing protein</fullName>
    </submittedName>
</protein>
<gene>
    <name evidence="3" type="ORF">L6637_40980</name>
</gene>
<sequence length="767" mass="78627">MSDTLLDTTATIGVLTVGGATTGTIDAVPMSGSANTSFDHDWYKVTLTAGHSYSFSAQGTSGTLNDVAIDLRDTGGSNLVTSVIDGGVNGTARFNYTPSLSGTYYFAISAGGSNPASLTGNDSISVTDNGTPSTDTLLDTIATIGVLTVGGTTTGAIDAVPMSGSANTSFDHDWYKVTLTAGHSYSFSAQGTSGTLNDVAIDLRDTTGNNLVTSVVDGGANHAASVSYTPTSSGTYYLAISAGGSNPASLTGNDSISVTDNGAPSTDTLLDTTATIGVLTVGGTTTGAIDAAPMSGSANTSFDHDWYKVNLTDGHRYSFSAQGTSGSLNDVAIDLRDTTGNNLVTSVVDGGANHAASFSYTPTSSGTYYFAISAGGSNPTSLTGNDSISVTDNGIITGSNQVVAGFDWSHYPGQEAMAWLFANTNLREVGYYLGKKIDSTDLPGIIAEGQTQHGSNVSNTNDFSWMGTHDALVAQGWKIAPIFVGQQDPTYVTNNGLSLYDVPTQAMGTIDGDEAAKLLTGQGFQGNSNTVVYLDWENGGSISSDEAQYFVAWSAEISAAGYLPGIYSPYSAAPSIQSALTQAGYSALFWAANVNDDLAHPSNYQPSGNTFLTSDPTTGSAFSDATGWQYRGPSGTTYNLFNLGSQISSALNDAGIFTNANVDLDTFKTLTASAQPDLSEYVAVAPTTAAAGSSMTVDAYAMDIGKGPSGASTAGIYLSSDATITTSDTLLTTVSSGALTSVGQTGYYDHQTLSVMLSGNLTPGTYY</sequence>
<keyword evidence="4" id="KW-1185">Reference proteome</keyword>
<feature type="domain" description="Rv2525c-like glycoside hydrolase-like" evidence="2">
    <location>
        <begin position="470"/>
        <end position="584"/>
    </location>
</feature>
<dbReference type="Gene3D" id="3.20.20.80">
    <property type="entry name" value="Glycosidases"/>
    <property type="match status" value="1"/>
</dbReference>
<feature type="domain" description="Peptidase C-terminal archaeal/bacterial" evidence="1">
    <location>
        <begin position="304"/>
        <end position="373"/>
    </location>
</feature>
<reference evidence="3" key="1">
    <citation type="submission" date="2022-01" db="EMBL/GenBank/DDBJ databases">
        <title>Genome sequnece data of strain Bradyrhizobium sp. nov.</title>
        <authorList>
            <person name="Zhang J."/>
        </authorList>
    </citation>
    <scope>NUCLEOTIDE SEQUENCE</scope>
    <source>
        <strain evidence="3">WYCCWR 12774</strain>
    </source>
</reference>
<evidence type="ECO:0000259" key="1">
    <source>
        <dbReference type="Pfam" id="PF04151"/>
    </source>
</evidence>
<name>A0ABS9M1W6_9BRAD</name>
<dbReference type="Pfam" id="PF08924">
    <property type="entry name" value="Rv2525c_GlyHyd-like"/>
    <property type="match status" value="1"/>
</dbReference>
<evidence type="ECO:0000313" key="4">
    <source>
        <dbReference type="Proteomes" id="UP001139012"/>
    </source>
</evidence>
<comment type="caution">
    <text evidence="3">The sequence shown here is derived from an EMBL/GenBank/DDBJ whole genome shotgun (WGS) entry which is preliminary data.</text>
</comment>
<dbReference type="Proteomes" id="UP001139012">
    <property type="component" value="Unassembled WGS sequence"/>
</dbReference>
<dbReference type="SUPFAM" id="SSF51445">
    <property type="entry name" value="(Trans)glycosidases"/>
    <property type="match status" value="1"/>
</dbReference>
<dbReference type="InterPro" id="IPR015020">
    <property type="entry name" value="Rv2525c-like_Glyco_Hydro-like"/>
</dbReference>
<dbReference type="EMBL" id="JAKLUA010000041">
    <property type="protein sequence ID" value="MCG2673262.1"/>
    <property type="molecule type" value="Genomic_DNA"/>
</dbReference>
<dbReference type="RefSeq" id="WP_237874271.1">
    <property type="nucleotide sequence ID" value="NZ_JAKLUA010000041.1"/>
</dbReference>
<feature type="domain" description="Peptidase C-terminal archaeal/bacterial" evidence="1">
    <location>
        <begin position="172"/>
        <end position="241"/>
    </location>
</feature>
<proteinExistence type="predicted"/>
<organism evidence="3 4">
    <name type="scientific">Bradyrhizobium zhengyangense</name>
    <dbReference type="NCBI Taxonomy" id="2911009"/>
    <lineage>
        <taxon>Bacteria</taxon>
        <taxon>Pseudomonadati</taxon>
        <taxon>Pseudomonadota</taxon>
        <taxon>Alphaproteobacteria</taxon>
        <taxon>Hyphomicrobiales</taxon>
        <taxon>Nitrobacteraceae</taxon>
        <taxon>Bradyrhizobium</taxon>
    </lineage>
</organism>
<dbReference type="InterPro" id="IPR007280">
    <property type="entry name" value="Peptidase_C_arc/bac"/>
</dbReference>
<dbReference type="Gene3D" id="2.60.120.380">
    <property type="match status" value="3"/>
</dbReference>
<dbReference type="Pfam" id="PF04151">
    <property type="entry name" value="PPC"/>
    <property type="match status" value="2"/>
</dbReference>
<feature type="non-terminal residue" evidence="3">
    <location>
        <position position="767"/>
    </location>
</feature>
<evidence type="ECO:0000313" key="3">
    <source>
        <dbReference type="EMBL" id="MCG2673262.1"/>
    </source>
</evidence>
<dbReference type="InterPro" id="IPR017853">
    <property type="entry name" value="GH"/>
</dbReference>
<evidence type="ECO:0000259" key="2">
    <source>
        <dbReference type="Pfam" id="PF08924"/>
    </source>
</evidence>